<evidence type="ECO:0000256" key="4">
    <source>
        <dbReference type="ARBA" id="ARBA00022989"/>
    </source>
</evidence>
<sequence length="299" mass="34109">MPLIQLDVKMLPMKVHYFLFMGGVGPMTSFLPTIAKQLGYSTAVFGVFYCILPILSLIVKPIVGAIADQFRVKKTIFLTFVLLSGFAGFSLMFVPEIPLETTAELSCHDLSYLHVCNNDNSLSSNCVNKRIKEHTSGVSLVGCELKCKSSDHFRDELCKMWKFNDYCPVSNLSNKNYYIDDHIYLFIVLQMNHTMDDKNCFFFPISHARFYYNNTETVNHTPVCSTYLKSQCQVQCSSATIMDLITPQTFKGSVLALNQFWIFFFIICLFWISQAVIYSLGDSICFEQLGKDLHIGFIY</sequence>
<keyword evidence="5 6" id="KW-0472">Membrane</keyword>
<dbReference type="Pfam" id="PF12832">
    <property type="entry name" value="MFS_1_like"/>
    <property type="match status" value="1"/>
</dbReference>
<dbReference type="Gene3D" id="1.20.1250.20">
    <property type="entry name" value="MFS general substrate transporter like domains"/>
    <property type="match status" value="1"/>
</dbReference>
<evidence type="ECO:0000313" key="8">
    <source>
        <dbReference type="EMBL" id="MBY84754.1"/>
    </source>
</evidence>
<comment type="subcellular location">
    <subcellularLocation>
        <location evidence="1">Membrane</location>
        <topology evidence="1">Multi-pass membrane protein</topology>
    </subcellularLocation>
</comment>
<evidence type="ECO:0000256" key="1">
    <source>
        <dbReference type="ARBA" id="ARBA00004141"/>
    </source>
</evidence>
<dbReference type="InterPro" id="IPR024989">
    <property type="entry name" value="MFS_assoc_dom"/>
</dbReference>
<dbReference type="EMBL" id="GGMS01015551">
    <property type="protein sequence ID" value="MBY84754.1"/>
    <property type="molecule type" value="Transcribed_RNA"/>
</dbReference>
<evidence type="ECO:0000256" key="5">
    <source>
        <dbReference type="ARBA" id="ARBA00023136"/>
    </source>
</evidence>
<dbReference type="GO" id="GO:0016020">
    <property type="term" value="C:membrane"/>
    <property type="evidence" value="ECO:0007669"/>
    <property type="project" value="UniProtKB-SubCell"/>
</dbReference>
<feature type="transmembrane region" description="Helical" evidence="6">
    <location>
        <begin position="15"/>
        <end position="34"/>
    </location>
</feature>
<keyword evidence="4 6" id="KW-1133">Transmembrane helix</keyword>
<feature type="transmembrane region" description="Helical" evidence="6">
    <location>
        <begin position="260"/>
        <end position="281"/>
    </location>
</feature>
<protein>
    <recommendedName>
        <fullName evidence="7">Major facilitator superfamily associated domain-containing protein</fullName>
    </recommendedName>
</protein>
<reference evidence="8" key="1">
    <citation type="submission" date="2018-04" db="EMBL/GenBank/DDBJ databases">
        <title>Transcriptome assembly of Sipha flava.</title>
        <authorList>
            <person name="Scully E.D."/>
            <person name="Geib S.M."/>
            <person name="Palmer N.A."/>
            <person name="Koch K."/>
            <person name="Bradshaw J."/>
            <person name="Heng-Moss T."/>
            <person name="Sarath G."/>
        </authorList>
    </citation>
    <scope>NUCLEOTIDE SEQUENCE</scope>
</reference>
<dbReference type="SUPFAM" id="SSF103473">
    <property type="entry name" value="MFS general substrate transporter"/>
    <property type="match status" value="1"/>
</dbReference>
<proteinExistence type="inferred from homology"/>
<feature type="transmembrane region" description="Helical" evidence="6">
    <location>
        <begin position="75"/>
        <end position="94"/>
    </location>
</feature>
<evidence type="ECO:0000256" key="3">
    <source>
        <dbReference type="ARBA" id="ARBA00022692"/>
    </source>
</evidence>
<evidence type="ECO:0000256" key="6">
    <source>
        <dbReference type="SAM" id="Phobius"/>
    </source>
</evidence>
<name>A0A2S2R471_9HEMI</name>
<dbReference type="AlphaFoldDB" id="A0A2S2R471"/>
<feature type="domain" description="Major facilitator superfamily associated" evidence="7">
    <location>
        <begin position="12"/>
        <end position="292"/>
    </location>
</feature>
<comment type="similarity">
    <text evidence="2">Belongs to the major facilitator superfamily. MFSD6 family.</text>
</comment>
<accession>A0A2S2R471</accession>
<dbReference type="PANTHER" id="PTHR16172">
    <property type="entry name" value="MAJOR FACILITATOR SUPERFAMILY DOMAIN-CONTAINING PROTEIN 6-LIKE"/>
    <property type="match status" value="1"/>
</dbReference>
<organism evidence="8">
    <name type="scientific">Sipha flava</name>
    <name type="common">yellow sugarcane aphid</name>
    <dbReference type="NCBI Taxonomy" id="143950"/>
    <lineage>
        <taxon>Eukaryota</taxon>
        <taxon>Metazoa</taxon>
        <taxon>Ecdysozoa</taxon>
        <taxon>Arthropoda</taxon>
        <taxon>Hexapoda</taxon>
        <taxon>Insecta</taxon>
        <taxon>Pterygota</taxon>
        <taxon>Neoptera</taxon>
        <taxon>Paraneoptera</taxon>
        <taxon>Hemiptera</taxon>
        <taxon>Sternorrhyncha</taxon>
        <taxon>Aphidomorpha</taxon>
        <taxon>Aphidoidea</taxon>
        <taxon>Aphididae</taxon>
        <taxon>Sipha</taxon>
    </lineage>
</organism>
<gene>
    <name evidence="8" type="ORF">g.90755</name>
</gene>
<keyword evidence="3 6" id="KW-0812">Transmembrane</keyword>
<feature type="transmembrane region" description="Helical" evidence="6">
    <location>
        <begin position="40"/>
        <end position="63"/>
    </location>
</feature>
<dbReference type="InterPro" id="IPR036259">
    <property type="entry name" value="MFS_trans_sf"/>
</dbReference>
<dbReference type="InterPro" id="IPR051717">
    <property type="entry name" value="MFS_MFSD6"/>
</dbReference>
<dbReference type="PANTHER" id="PTHR16172:SF30">
    <property type="entry name" value="SUGAR BABY, ISOFORM C"/>
    <property type="match status" value="1"/>
</dbReference>
<evidence type="ECO:0000256" key="2">
    <source>
        <dbReference type="ARBA" id="ARBA00005241"/>
    </source>
</evidence>
<evidence type="ECO:0000259" key="7">
    <source>
        <dbReference type="Pfam" id="PF12832"/>
    </source>
</evidence>